<sequence length="68" mass="8061">MLLINLQRLDDHIDKIIPCPYFCSIYMYIMQTHPKHGTPNCIDIGLSYTNFSSNYIYILIVFIFGHQY</sequence>
<dbReference type="Proteomes" id="UP001607302">
    <property type="component" value="Unassembled WGS sequence"/>
</dbReference>
<evidence type="ECO:0000313" key="2">
    <source>
        <dbReference type="Proteomes" id="UP001607302"/>
    </source>
</evidence>
<keyword evidence="2" id="KW-1185">Reference proteome</keyword>
<proteinExistence type="predicted"/>
<dbReference type="EMBL" id="JAUDFV010000153">
    <property type="protein sequence ID" value="KAL2717117.1"/>
    <property type="molecule type" value="Genomic_DNA"/>
</dbReference>
<reference evidence="1 2" key="1">
    <citation type="journal article" date="2024" name="Ann. Entomol. Soc. Am.">
        <title>Genomic analyses of the southern and eastern yellowjacket wasps (Hymenoptera: Vespidae) reveal evolutionary signatures of social life.</title>
        <authorList>
            <person name="Catto M.A."/>
            <person name="Caine P.B."/>
            <person name="Orr S.E."/>
            <person name="Hunt B.G."/>
            <person name="Goodisman M.A.D."/>
        </authorList>
    </citation>
    <scope>NUCLEOTIDE SEQUENCE [LARGE SCALE GENOMIC DNA]</scope>
    <source>
        <strain evidence="1">233</strain>
        <tissue evidence="1">Head and thorax</tissue>
    </source>
</reference>
<gene>
    <name evidence="1" type="ORF">V1478_012817</name>
</gene>
<protein>
    <submittedName>
        <fullName evidence="1">Uncharacterized protein</fullName>
    </submittedName>
</protein>
<dbReference type="AlphaFoldDB" id="A0ABD2A969"/>
<evidence type="ECO:0000313" key="1">
    <source>
        <dbReference type="EMBL" id="KAL2717117.1"/>
    </source>
</evidence>
<name>A0ABD2A969_VESSQ</name>
<organism evidence="1 2">
    <name type="scientific">Vespula squamosa</name>
    <name type="common">Southern yellow jacket</name>
    <name type="synonym">Wasp</name>
    <dbReference type="NCBI Taxonomy" id="30214"/>
    <lineage>
        <taxon>Eukaryota</taxon>
        <taxon>Metazoa</taxon>
        <taxon>Ecdysozoa</taxon>
        <taxon>Arthropoda</taxon>
        <taxon>Hexapoda</taxon>
        <taxon>Insecta</taxon>
        <taxon>Pterygota</taxon>
        <taxon>Neoptera</taxon>
        <taxon>Endopterygota</taxon>
        <taxon>Hymenoptera</taxon>
        <taxon>Apocrita</taxon>
        <taxon>Aculeata</taxon>
        <taxon>Vespoidea</taxon>
        <taxon>Vespidae</taxon>
        <taxon>Vespinae</taxon>
        <taxon>Vespula</taxon>
    </lineage>
</organism>
<accession>A0ABD2A969</accession>
<comment type="caution">
    <text evidence="1">The sequence shown here is derived from an EMBL/GenBank/DDBJ whole genome shotgun (WGS) entry which is preliminary data.</text>
</comment>